<evidence type="ECO:0000256" key="1">
    <source>
        <dbReference type="SAM" id="Phobius"/>
    </source>
</evidence>
<gene>
    <name evidence="2" type="ORF">NEF87_004055</name>
</gene>
<feature type="transmembrane region" description="Helical" evidence="1">
    <location>
        <begin position="57"/>
        <end position="75"/>
    </location>
</feature>
<organism evidence="2 3">
    <name type="scientific">Candidatus Lokiarchaeum ossiferum</name>
    <dbReference type="NCBI Taxonomy" id="2951803"/>
    <lineage>
        <taxon>Archaea</taxon>
        <taxon>Promethearchaeati</taxon>
        <taxon>Promethearchaeota</taxon>
        <taxon>Promethearchaeia</taxon>
        <taxon>Promethearchaeales</taxon>
        <taxon>Promethearchaeaceae</taxon>
        <taxon>Candidatus Lokiarchaeum</taxon>
    </lineage>
</organism>
<feature type="transmembrane region" description="Helical" evidence="1">
    <location>
        <begin position="126"/>
        <end position="144"/>
    </location>
</feature>
<evidence type="ECO:0000313" key="3">
    <source>
        <dbReference type="Proteomes" id="UP001208689"/>
    </source>
</evidence>
<keyword evidence="1" id="KW-1133">Transmembrane helix</keyword>
<feature type="transmembrane region" description="Helical" evidence="1">
    <location>
        <begin position="81"/>
        <end position="98"/>
    </location>
</feature>
<keyword evidence="1" id="KW-0812">Transmembrane</keyword>
<name>A0ABY6HW63_9ARCH</name>
<evidence type="ECO:0000313" key="2">
    <source>
        <dbReference type="EMBL" id="UYP47770.1"/>
    </source>
</evidence>
<evidence type="ECO:0008006" key="4">
    <source>
        <dbReference type="Google" id="ProtNLM"/>
    </source>
</evidence>
<dbReference type="Proteomes" id="UP001208689">
    <property type="component" value="Chromosome"/>
</dbReference>
<keyword evidence="3" id="KW-1185">Reference proteome</keyword>
<feature type="transmembrane region" description="Helical" evidence="1">
    <location>
        <begin position="14"/>
        <end position="36"/>
    </location>
</feature>
<proteinExistence type="predicted"/>
<accession>A0ABY6HW63</accession>
<keyword evidence="1" id="KW-0472">Membrane</keyword>
<dbReference type="EMBL" id="CP104013">
    <property type="protein sequence ID" value="UYP47770.1"/>
    <property type="molecule type" value="Genomic_DNA"/>
</dbReference>
<sequence length="229" mass="25872">MYNLGVAMKDFQNFYWTGILLFWLFVPLIILFVKYVKYLIALNEVKGTTPDQDFHKGFILLIVSILSSFIITSAIGDSRWSFSGIIGIVLTYLAYQSFQQWSARLSQQSQSPNHVQLREGFHDIQIANLFCIIFIGIFMIPGAFGKTADALLAEYSGVIQKNFYSNSKPLNQIYGHQEYVAPTSTDTTFTPSISQTKSIPISKEKFCPFCGNRQNSDVKFCASCGNQME</sequence>
<protein>
    <recommendedName>
        <fullName evidence="4">Zinc-ribbon domain-containing protein</fullName>
    </recommendedName>
</protein>
<reference evidence="2" key="1">
    <citation type="submission" date="2022-09" db="EMBL/GenBank/DDBJ databases">
        <title>Actin cytoskeleton and complex cell architecture in an #Asgard archaeon.</title>
        <authorList>
            <person name="Ponce Toledo R.I."/>
            <person name="Schleper C."/>
            <person name="Rodrigues Oliveira T."/>
            <person name="Wollweber F."/>
            <person name="Xu J."/>
            <person name="Rittmann S."/>
            <person name="Klingl A."/>
            <person name="Pilhofer M."/>
        </authorList>
    </citation>
    <scope>NUCLEOTIDE SEQUENCE</scope>
    <source>
        <strain evidence="2">B-35</strain>
    </source>
</reference>